<dbReference type="Gene3D" id="3.90.180.10">
    <property type="entry name" value="Medium-chain alcohol dehydrogenases, catalytic domain"/>
    <property type="match status" value="1"/>
</dbReference>
<comment type="caution">
    <text evidence="2">The sequence shown here is derived from an EMBL/GenBank/DDBJ whole genome shotgun (WGS) entry which is preliminary data.</text>
</comment>
<dbReference type="InterPro" id="IPR011032">
    <property type="entry name" value="GroES-like_sf"/>
</dbReference>
<proteinExistence type="predicted"/>
<name>A0A8H4TAT4_9HYPO</name>
<evidence type="ECO:0000313" key="2">
    <source>
        <dbReference type="EMBL" id="KAF4954222.1"/>
    </source>
</evidence>
<dbReference type="PANTHER" id="PTHR11695">
    <property type="entry name" value="ALCOHOL DEHYDROGENASE RELATED"/>
    <property type="match status" value="1"/>
</dbReference>
<accession>A0A8H4TAT4</accession>
<reference evidence="2" key="2">
    <citation type="submission" date="2020-05" db="EMBL/GenBank/DDBJ databases">
        <authorList>
            <person name="Kim H.-S."/>
            <person name="Proctor R.H."/>
            <person name="Brown D.W."/>
        </authorList>
    </citation>
    <scope>NUCLEOTIDE SEQUENCE</scope>
    <source>
        <strain evidence="2">NRRL 45417</strain>
    </source>
</reference>
<dbReference type="InterPro" id="IPR013154">
    <property type="entry name" value="ADH-like_N"/>
</dbReference>
<feature type="domain" description="Alcohol dehydrogenase-like N-terminal" evidence="1">
    <location>
        <begin position="29"/>
        <end position="118"/>
    </location>
</feature>
<organism evidence="2 3">
    <name type="scientific">Fusarium gaditjirri</name>
    <dbReference type="NCBI Taxonomy" id="282569"/>
    <lineage>
        <taxon>Eukaryota</taxon>
        <taxon>Fungi</taxon>
        <taxon>Dikarya</taxon>
        <taxon>Ascomycota</taxon>
        <taxon>Pezizomycotina</taxon>
        <taxon>Sordariomycetes</taxon>
        <taxon>Hypocreomycetidae</taxon>
        <taxon>Hypocreales</taxon>
        <taxon>Nectriaceae</taxon>
        <taxon>Fusarium</taxon>
        <taxon>Fusarium nisikadoi species complex</taxon>
    </lineage>
</organism>
<gene>
    <name evidence="2" type="ORF">FGADI_5435</name>
</gene>
<protein>
    <recommendedName>
        <fullName evidence="1">Alcohol dehydrogenase-like N-terminal domain-containing protein</fullName>
    </recommendedName>
</protein>
<dbReference type="GO" id="GO:0005739">
    <property type="term" value="C:mitochondrion"/>
    <property type="evidence" value="ECO:0007669"/>
    <property type="project" value="TreeGrafter"/>
</dbReference>
<dbReference type="OrthoDB" id="201656at2759"/>
<sequence length="157" mass="17170">MPTVNAWQFKTADGGCEENLFLMKPNVADNQVLAVVFATALNPVNYKLPEMGLVAKLIFPSPYTPVRDFCGNVVQRGTKATSFQAGEIVFGTYVGTSGQGTFTQCVSLSEETIVSMPEGLRVGYAASISMVGLTAYQTVKQYVKRVTESSSWQIWRH</sequence>
<dbReference type="PANTHER" id="PTHR11695:SF294">
    <property type="entry name" value="RETICULON-4-INTERACTING PROTEIN 1, MITOCHONDRIAL"/>
    <property type="match status" value="1"/>
</dbReference>
<dbReference type="EMBL" id="JABFAI010000124">
    <property type="protein sequence ID" value="KAF4954222.1"/>
    <property type="molecule type" value="Genomic_DNA"/>
</dbReference>
<dbReference type="SUPFAM" id="SSF50129">
    <property type="entry name" value="GroES-like"/>
    <property type="match status" value="1"/>
</dbReference>
<keyword evidence="3" id="KW-1185">Reference proteome</keyword>
<evidence type="ECO:0000259" key="1">
    <source>
        <dbReference type="Pfam" id="PF08240"/>
    </source>
</evidence>
<dbReference type="Pfam" id="PF08240">
    <property type="entry name" value="ADH_N"/>
    <property type="match status" value="1"/>
</dbReference>
<dbReference type="AlphaFoldDB" id="A0A8H4TAT4"/>
<dbReference type="InterPro" id="IPR050700">
    <property type="entry name" value="YIM1/Zinc_Alcohol_DH_Fams"/>
</dbReference>
<evidence type="ECO:0000313" key="3">
    <source>
        <dbReference type="Proteomes" id="UP000604273"/>
    </source>
</evidence>
<reference evidence="2" key="1">
    <citation type="journal article" date="2020" name="BMC Genomics">
        <title>Correction to: Identification and distribution of gene clusters required for synthesis of sphingolipid metabolism inhibitors in diverse species of the filamentous fungus Fusarium.</title>
        <authorList>
            <person name="Kim H.S."/>
            <person name="Lohmar J.M."/>
            <person name="Busman M."/>
            <person name="Brown D.W."/>
            <person name="Naumann T.A."/>
            <person name="Divon H.H."/>
            <person name="Lysoe E."/>
            <person name="Uhlig S."/>
            <person name="Proctor R.H."/>
        </authorList>
    </citation>
    <scope>NUCLEOTIDE SEQUENCE</scope>
    <source>
        <strain evidence="2">NRRL 45417</strain>
    </source>
</reference>
<dbReference type="Proteomes" id="UP000604273">
    <property type="component" value="Unassembled WGS sequence"/>
</dbReference>